<dbReference type="InterPro" id="IPR045749">
    <property type="entry name" value="DUF6090"/>
</dbReference>
<keyword evidence="1" id="KW-0812">Transmembrane</keyword>
<organism evidence="2 3">
    <name type="scientific">Seonamhaeicola aphaedonensis</name>
    <dbReference type="NCBI Taxonomy" id="1461338"/>
    <lineage>
        <taxon>Bacteria</taxon>
        <taxon>Pseudomonadati</taxon>
        <taxon>Bacteroidota</taxon>
        <taxon>Flavobacteriia</taxon>
        <taxon>Flavobacteriales</taxon>
        <taxon>Flavobacteriaceae</taxon>
    </lineage>
</organism>
<keyword evidence="3" id="KW-1185">Reference proteome</keyword>
<sequence>MIKFFRKIRQKLLSENKFRKYLIYAFGEIILVVIGILIALQINNWNEIQKNKAFEKEILQQIQSNLIKDKKTLNRIAFNFEKAVMSSNKLLEGNWNSSQNDSLKFWLADIIQFDRFQPLTNAYEVAKSKGLDLVSNKELRFLLGTYYDDEAQHAVKSISDLELTFNKDWNPIMLQEVTDFKYKDYVVVQDFGVFSKIIVHVEF</sequence>
<dbReference type="Proteomes" id="UP000256629">
    <property type="component" value="Unassembled WGS sequence"/>
</dbReference>
<keyword evidence="1" id="KW-1133">Transmembrane helix</keyword>
<dbReference type="AlphaFoldDB" id="A0A3D9H411"/>
<reference evidence="2 3" key="1">
    <citation type="submission" date="2018-07" db="EMBL/GenBank/DDBJ databases">
        <title>Genomic Encyclopedia of Type Strains, Phase III (KMG-III): the genomes of soil and plant-associated and newly described type strains.</title>
        <authorList>
            <person name="Whitman W."/>
        </authorList>
    </citation>
    <scope>NUCLEOTIDE SEQUENCE [LARGE SCALE GENOMIC DNA]</scope>
    <source>
        <strain evidence="2 3">CECT 8487</strain>
    </source>
</reference>
<dbReference type="RefSeq" id="WP_116525229.1">
    <property type="nucleotide sequence ID" value="NZ_QRDX01000019.1"/>
</dbReference>
<evidence type="ECO:0000313" key="2">
    <source>
        <dbReference type="EMBL" id="RED44225.1"/>
    </source>
</evidence>
<dbReference type="EMBL" id="QRDX01000019">
    <property type="protein sequence ID" value="RED44225.1"/>
    <property type="molecule type" value="Genomic_DNA"/>
</dbReference>
<gene>
    <name evidence="2" type="ORF">DFQ02_1193</name>
</gene>
<comment type="caution">
    <text evidence="2">The sequence shown here is derived from an EMBL/GenBank/DDBJ whole genome shotgun (WGS) entry which is preliminary data.</text>
</comment>
<accession>A0A3D9H411</accession>
<dbReference type="Pfam" id="PF19578">
    <property type="entry name" value="DUF6090"/>
    <property type="match status" value="1"/>
</dbReference>
<evidence type="ECO:0000256" key="1">
    <source>
        <dbReference type="SAM" id="Phobius"/>
    </source>
</evidence>
<dbReference type="OrthoDB" id="821805at2"/>
<name>A0A3D9H411_9FLAO</name>
<proteinExistence type="predicted"/>
<evidence type="ECO:0000313" key="3">
    <source>
        <dbReference type="Proteomes" id="UP000256629"/>
    </source>
</evidence>
<protein>
    <submittedName>
        <fullName evidence="2">Uncharacterized protein</fullName>
    </submittedName>
</protein>
<keyword evidence="1" id="KW-0472">Membrane</keyword>
<feature type="transmembrane region" description="Helical" evidence="1">
    <location>
        <begin position="21"/>
        <end position="42"/>
    </location>
</feature>